<keyword evidence="1" id="KW-0479">Metal-binding</keyword>
<dbReference type="KEGG" id="chk:D4L85_33065"/>
<dbReference type="Proteomes" id="UP000266183">
    <property type="component" value="Chromosome"/>
</dbReference>
<dbReference type="AlphaFoldDB" id="A0A385T070"/>
<evidence type="ECO:0000256" key="2">
    <source>
        <dbReference type="SAM" id="Coils"/>
    </source>
</evidence>
<evidence type="ECO:0000259" key="3">
    <source>
        <dbReference type="PROSITE" id="PS51819"/>
    </source>
</evidence>
<dbReference type="InterPro" id="IPR037523">
    <property type="entry name" value="VOC_core"/>
</dbReference>
<evidence type="ECO:0000313" key="4">
    <source>
        <dbReference type="EMBL" id="AYB35807.1"/>
    </source>
</evidence>
<dbReference type="EMBL" id="CP032382">
    <property type="protein sequence ID" value="AYB35807.1"/>
    <property type="molecule type" value="Genomic_DNA"/>
</dbReference>
<evidence type="ECO:0000313" key="5">
    <source>
        <dbReference type="Proteomes" id="UP000266183"/>
    </source>
</evidence>
<name>A0A385T070_9BACT</name>
<keyword evidence="5" id="KW-1185">Reference proteome</keyword>
<reference evidence="5" key="1">
    <citation type="submission" date="2018-09" db="EMBL/GenBank/DDBJ databases">
        <title>Chryseolinea sp. KIS68-18 isolated from soil.</title>
        <authorList>
            <person name="Weon H.-Y."/>
            <person name="Kwon S.-W."/>
            <person name="Lee S.A."/>
        </authorList>
    </citation>
    <scope>NUCLEOTIDE SEQUENCE [LARGE SCALE GENOMIC DNA]</scope>
    <source>
        <strain evidence="5">KIS68-18</strain>
    </source>
</reference>
<protein>
    <submittedName>
        <fullName evidence="4">VOC family protein</fullName>
    </submittedName>
</protein>
<dbReference type="OrthoDB" id="9796521at2"/>
<dbReference type="CDD" id="cd06587">
    <property type="entry name" value="VOC"/>
    <property type="match status" value="1"/>
</dbReference>
<gene>
    <name evidence="4" type="ORF">D4L85_33065</name>
</gene>
<dbReference type="GO" id="GO:0046491">
    <property type="term" value="P:L-methylmalonyl-CoA metabolic process"/>
    <property type="evidence" value="ECO:0007669"/>
    <property type="project" value="TreeGrafter"/>
</dbReference>
<dbReference type="InterPro" id="IPR004360">
    <property type="entry name" value="Glyas_Fos-R_dOase_dom"/>
</dbReference>
<feature type="coiled-coil region" evidence="2">
    <location>
        <begin position="70"/>
        <end position="97"/>
    </location>
</feature>
<dbReference type="PANTHER" id="PTHR43048:SF3">
    <property type="entry name" value="METHYLMALONYL-COA EPIMERASE, MITOCHONDRIAL"/>
    <property type="match status" value="1"/>
</dbReference>
<organism evidence="4 5">
    <name type="scientific">Chryseolinea soli</name>
    <dbReference type="NCBI Taxonomy" id="2321403"/>
    <lineage>
        <taxon>Bacteria</taxon>
        <taxon>Pseudomonadati</taxon>
        <taxon>Bacteroidota</taxon>
        <taxon>Cytophagia</taxon>
        <taxon>Cytophagales</taxon>
        <taxon>Fulvivirgaceae</taxon>
        <taxon>Chryseolinea</taxon>
    </lineage>
</organism>
<dbReference type="SUPFAM" id="SSF54593">
    <property type="entry name" value="Glyoxalase/Bleomycin resistance protein/Dihydroxybiphenyl dioxygenase"/>
    <property type="match status" value="1"/>
</dbReference>
<sequence length="124" mass="13366">MSANIRYIVTNVDDAIAFYSRTLGFNVDMHPAPGFAALSKGDLKLYLNQPGAGGAGQTMPDGAVPSPGGWNRIQLEVDNLEGLVAKLKQENARFRNDIVQGQGGRQILLQDPSGNLIELFEPAR</sequence>
<dbReference type="InterPro" id="IPR029068">
    <property type="entry name" value="Glyas_Bleomycin-R_OHBP_Dase"/>
</dbReference>
<dbReference type="PANTHER" id="PTHR43048">
    <property type="entry name" value="METHYLMALONYL-COA EPIMERASE"/>
    <property type="match status" value="1"/>
</dbReference>
<dbReference type="InterPro" id="IPR051785">
    <property type="entry name" value="MMCE/EMCE_epimerase"/>
</dbReference>
<evidence type="ECO:0000256" key="1">
    <source>
        <dbReference type="ARBA" id="ARBA00022723"/>
    </source>
</evidence>
<accession>A0A385T070</accession>
<dbReference type="Pfam" id="PF00903">
    <property type="entry name" value="Glyoxalase"/>
    <property type="match status" value="1"/>
</dbReference>
<dbReference type="GO" id="GO:0046872">
    <property type="term" value="F:metal ion binding"/>
    <property type="evidence" value="ECO:0007669"/>
    <property type="project" value="UniProtKB-KW"/>
</dbReference>
<dbReference type="GO" id="GO:0004493">
    <property type="term" value="F:methylmalonyl-CoA epimerase activity"/>
    <property type="evidence" value="ECO:0007669"/>
    <property type="project" value="TreeGrafter"/>
</dbReference>
<proteinExistence type="predicted"/>
<dbReference type="PROSITE" id="PS51819">
    <property type="entry name" value="VOC"/>
    <property type="match status" value="1"/>
</dbReference>
<dbReference type="RefSeq" id="WP_119759043.1">
    <property type="nucleotide sequence ID" value="NZ_CP032382.1"/>
</dbReference>
<keyword evidence="2" id="KW-0175">Coiled coil</keyword>
<feature type="domain" description="VOC" evidence="3">
    <location>
        <begin position="1"/>
        <end position="122"/>
    </location>
</feature>
<dbReference type="Gene3D" id="3.10.180.10">
    <property type="entry name" value="2,3-Dihydroxybiphenyl 1,2-Dioxygenase, domain 1"/>
    <property type="match status" value="1"/>
</dbReference>